<proteinExistence type="predicted"/>
<reference evidence="2 3" key="1">
    <citation type="submission" date="2019-09" db="EMBL/GenBank/DDBJ databases">
        <title>Bird 10,000 Genomes (B10K) Project - Family phase.</title>
        <authorList>
            <person name="Zhang G."/>
        </authorList>
    </citation>
    <scope>NUCLEOTIDE SEQUENCE [LARGE SCALE GENOMIC DNA]</scope>
    <source>
        <strain evidence="2">B10K-DU-002-59</strain>
        <tissue evidence="2">Muscle</tissue>
    </source>
</reference>
<comment type="caution">
    <text evidence="2">The sequence shown here is derived from an EMBL/GenBank/DDBJ whole genome shotgun (WGS) entry which is preliminary data.</text>
</comment>
<dbReference type="InterPro" id="IPR026638">
    <property type="entry name" value="NCOA6"/>
</dbReference>
<feature type="domain" description="Nuclear receptor coactivator 6 TRADD-N" evidence="1">
    <location>
        <begin position="47"/>
        <end position="169"/>
    </location>
</feature>
<dbReference type="InterPro" id="IPR032715">
    <property type="entry name" value="NCOA6_TRADD-N"/>
</dbReference>
<evidence type="ECO:0000313" key="2">
    <source>
        <dbReference type="EMBL" id="NXS91777.1"/>
    </source>
</evidence>
<dbReference type="EMBL" id="VZTM01004000">
    <property type="protein sequence ID" value="NXS91777.1"/>
    <property type="molecule type" value="Genomic_DNA"/>
</dbReference>
<dbReference type="GO" id="GO:0045944">
    <property type="term" value="P:positive regulation of transcription by RNA polymerase II"/>
    <property type="evidence" value="ECO:0007669"/>
    <property type="project" value="TreeGrafter"/>
</dbReference>
<dbReference type="OrthoDB" id="5967287at2759"/>
<dbReference type="Proteomes" id="UP000550086">
    <property type="component" value="Unassembled WGS sequence"/>
</dbReference>
<name>A0A7L2YFT0_JACJC</name>
<sequence>MVLDDLPDLKDTYASLYSSAMEDLEVDFDSGLEEDELKQETAPEDSTIFVAFKGNIGDGDFEQKLYTILEHVPGLLHMESNKLKLQKIEPWNSVRVTFNIPREAAERLRVLAQNNNQQLRDLGILSVQIEGEGAINLALAQSRSQDVRINGPLGAGGAVRMESGFPMQGG</sequence>
<dbReference type="GO" id="GO:0005667">
    <property type="term" value="C:transcription regulator complex"/>
    <property type="evidence" value="ECO:0007669"/>
    <property type="project" value="TreeGrafter"/>
</dbReference>
<accession>A0A7L2YFT0</accession>
<feature type="non-terminal residue" evidence="2">
    <location>
        <position position="1"/>
    </location>
</feature>
<dbReference type="PANTHER" id="PTHR15690:SF0">
    <property type="entry name" value="NUCLEAR RECEPTOR COACTIVATOR 6"/>
    <property type="match status" value="1"/>
</dbReference>
<dbReference type="PANTHER" id="PTHR15690">
    <property type="entry name" value="NUCLEAR RECEPTOR COACTIVATOR 6"/>
    <property type="match status" value="1"/>
</dbReference>
<dbReference type="GO" id="GO:0035097">
    <property type="term" value="C:histone methyltransferase complex"/>
    <property type="evidence" value="ECO:0007669"/>
    <property type="project" value="TreeGrafter"/>
</dbReference>
<dbReference type="AlphaFoldDB" id="A0A7L2YFT0"/>
<protein>
    <submittedName>
        <fullName evidence="2">NCOA6 protein</fullName>
    </submittedName>
</protein>
<dbReference type="GO" id="GO:0003713">
    <property type="term" value="F:transcription coactivator activity"/>
    <property type="evidence" value="ECO:0007669"/>
    <property type="project" value="InterPro"/>
</dbReference>
<gene>
    <name evidence="2" type="primary">Ncoa6_0</name>
    <name evidence="2" type="ORF">JACJAC_R11613</name>
</gene>
<evidence type="ECO:0000313" key="3">
    <source>
        <dbReference type="Proteomes" id="UP000550086"/>
    </source>
</evidence>
<feature type="non-terminal residue" evidence="2">
    <location>
        <position position="170"/>
    </location>
</feature>
<organism evidence="2 3">
    <name type="scientific">Jacana jacana</name>
    <name type="common">Wattled jacana</name>
    <name type="synonym">Parra jacana</name>
    <dbReference type="NCBI Taxonomy" id="54508"/>
    <lineage>
        <taxon>Eukaryota</taxon>
        <taxon>Metazoa</taxon>
        <taxon>Chordata</taxon>
        <taxon>Craniata</taxon>
        <taxon>Vertebrata</taxon>
        <taxon>Euteleostomi</taxon>
        <taxon>Archelosauria</taxon>
        <taxon>Archosauria</taxon>
        <taxon>Dinosauria</taxon>
        <taxon>Saurischia</taxon>
        <taxon>Theropoda</taxon>
        <taxon>Coelurosauria</taxon>
        <taxon>Aves</taxon>
        <taxon>Neognathae</taxon>
        <taxon>Neoaves</taxon>
        <taxon>Charadriiformes</taxon>
        <taxon>Jacanidae</taxon>
        <taxon>Jacana</taxon>
    </lineage>
</organism>
<dbReference type="Pfam" id="PF13820">
    <property type="entry name" value="NCOA6_TRADD-N"/>
    <property type="match status" value="1"/>
</dbReference>
<evidence type="ECO:0000259" key="1">
    <source>
        <dbReference type="Pfam" id="PF13820"/>
    </source>
</evidence>
<keyword evidence="3" id="KW-1185">Reference proteome</keyword>